<name>A0A0F7SMP6_PHARH</name>
<organism evidence="6">
    <name type="scientific">Phaffia rhodozyma</name>
    <name type="common">Yeast</name>
    <name type="synonym">Xanthophyllomyces dendrorhous</name>
    <dbReference type="NCBI Taxonomy" id="264483"/>
    <lineage>
        <taxon>Eukaryota</taxon>
        <taxon>Fungi</taxon>
        <taxon>Dikarya</taxon>
        <taxon>Basidiomycota</taxon>
        <taxon>Agaricomycotina</taxon>
        <taxon>Tremellomycetes</taxon>
        <taxon>Cystofilobasidiales</taxon>
        <taxon>Mrakiaceae</taxon>
        <taxon>Phaffia</taxon>
    </lineage>
</organism>
<feature type="compositionally biased region" description="Pro residues" evidence="4">
    <location>
        <begin position="279"/>
        <end position="288"/>
    </location>
</feature>
<dbReference type="PANTHER" id="PTHR45735">
    <property type="entry name" value="CLEAVAGE STIMULATION FACTOR SUBUNIT 2"/>
    <property type="match status" value="1"/>
</dbReference>
<dbReference type="GO" id="GO:0031124">
    <property type="term" value="P:mRNA 3'-end processing"/>
    <property type="evidence" value="ECO:0007669"/>
    <property type="project" value="InterPro"/>
</dbReference>
<dbReference type="InterPro" id="IPR026896">
    <property type="entry name" value="CSTF_C"/>
</dbReference>
<comment type="subcellular location">
    <subcellularLocation>
        <location evidence="1">Nucleus</location>
    </subcellularLocation>
</comment>
<evidence type="ECO:0000259" key="5">
    <source>
        <dbReference type="PROSITE" id="PS50102"/>
    </source>
</evidence>
<dbReference type="Gene3D" id="3.30.70.330">
    <property type="match status" value="1"/>
</dbReference>
<dbReference type="PROSITE" id="PS50102">
    <property type="entry name" value="RRM"/>
    <property type="match status" value="1"/>
</dbReference>
<accession>A0A0F7SMP6</accession>
<dbReference type="SUPFAM" id="SSF54928">
    <property type="entry name" value="RNA-binding domain, RBD"/>
    <property type="match status" value="1"/>
</dbReference>
<reference evidence="6" key="1">
    <citation type="submission" date="2014-08" db="EMBL/GenBank/DDBJ databases">
        <authorList>
            <person name="Sharma Rahul"/>
            <person name="Thines Marco"/>
        </authorList>
    </citation>
    <scope>NUCLEOTIDE SEQUENCE</scope>
</reference>
<proteinExistence type="predicted"/>
<evidence type="ECO:0000256" key="3">
    <source>
        <dbReference type="PROSITE-ProRule" id="PRU00176"/>
    </source>
</evidence>
<evidence type="ECO:0000256" key="1">
    <source>
        <dbReference type="ARBA" id="ARBA00004123"/>
    </source>
</evidence>
<dbReference type="Pfam" id="PF14304">
    <property type="entry name" value="CSTF_C"/>
    <property type="match status" value="1"/>
</dbReference>
<evidence type="ECO:0000313" key="6">
    <source>
        <dbReference type="EMBL" id="CED82741.1"/>
    </source>
</evidence>
<dbReference type="GO" id="GO:0005847">
    <property type="term" value="C:mRNA cleavage and polyadenylation specificity factor complex"/>
    <property type="evidence" value="ECO:0007669"/>
    <property type="project" value="TreeGrafter"/>
</dbReference>
<dbReference type="SMART" id="SM00360">
    <property type="entry name" value="RRM"/>
    <property type="match status" value="1"/>
</dbReference>
<sequence length="343" mass="36565">MAPSRANPRGVYISNVPYDMTEEQLAHVMSEAGPVAKTRLAFHPDTGRAKGFGFVDFYSETAASAVRNLNGYLINGRPLSVTFQMDTDHNVHLSASVDPNSPQALLQNPPRGRELDRGALATDAITQTLAAIPAGQLEEVLGRMKGLVQTSPADARQILMSNPQLSYALFQAMLMMNLVDPTVISRMTAGQPAFPPSVPPSSTPVHTTSAGLPPPSYPPAASHQPHYPPQQPVRGYPSYPPTYAQGGPPPPPTLPSHHQPASAGPPSLAPQQQGAPGRSPLPPPPQQQPPQAANAMPPSLAHLPPDQQAMLLQVLQMPKEQVDALPPDQRTSIMQLRAQFGSI</sequence>
<protein>
    <submittedName>
        <fullName evidence="6">mRNA cleavage and polyadenylation factor I complex, subunit RNA15</fullName>
    </submittedName>
</protein>
<dbReference type="PANTHER" id="PTHR45735:SF2">
    <property type="entry name" value="CLEAVAGE STIMULATION FACTOR SUBUNIT 2"/>
    <property type="match status" value="1"/>
</dbReference>
<dbReference type="InterPro" id="IPR000504">
    <property type="entry name" value="RRM_dom"/>
</dbReference>
<dbReference type="Pfam" id="PF14327">
    <property type="entry name" value="CSTF2_hinge"/>
    <property type="match status" value="1"/>
</dbReference>
<dbReference type="AlphaFoldDB" id="A0A0F7SMP6"/>
<keyword evidence="2" id="KW-0539">Nucleus</keyword>
<dbReference type="EMBL" id="LN483142">
    <property type="protein sequence ID" value="CED82741.1"/>
    <property type="molecule type" value="Genomic_DNA"/>
</dbReference>
<dbReference type="Gene3D" id="1.10.20.70">
    <property type="entry name" value="Transcription termination and cleavage factor, C-terminal domain"/>
    <property type="match status" value="1"/>
</dbReference>
<dbReference type="InterPro" id="IPR038192">
    <property type="entry name" value="CSTF_C_sf"/>
</dbReference>
<dbReference type="GO" id="GO:0003729">
    <property type="term" value="F:mRNA binding"/>
    <property type="evidence" value="ECO:0007669"/>
    <property type="project" value="TreeGrafter"/>
</dbReference>
<feature type="compositionally biased region" description="Low complexity" evidence="4">
    <location>
        <begin position="289"/>
        <end position="298"/>
    </location>
</feature>
<dbReference type="Pfam" id="PF00076">
    <property type="entry name" value="RRM_1"/>
    <property type="match status" value="1"/>
</dbReference>
<dbReference type="InterPro" id="IPR025742">
    <property type="entry name" value="CSTF2_hinge"/>
</dbReference>
<evidence type="ECO:0000256" key="4">
    <source>
        <dbReference type="SAM" id="MobiDB-lite"/>
    </source>
</evidence>
<dbReference type="InterPro" id="IPR012677">
    <property type="entry name" value="Nucleotide-bd_a/b_plait_sf"/>
</dbReference>
<feature type="region of interest" description="Disordered" evidence="4">
    <location>
        <begin position="194"/>
        <end position="307"/>
    </location>
</feature>
<keyword evidence="3" id="KW-0694">RNA-binding</keyword>
<evidence type="ECO:0000256" key="2">
    <source>
        <dbReference type="ARBA" id="ARBA00023242"/>
    </source>
</evidence>
<dbReference type="InterPro" id="IPR035979">
    <property type="entry name" value="RBD_domain_sf"/>
</dbReference>
<dbReference type="Gene3D" id="1.25.40.630">
    <property type="match status" value="1"/>
</dbReference>
<feature type="domain" description="RRM" evidence="5">
    <location>
        <begin position="9"/>
        <end position="86"/>
    </location>
</feature>